<reference evidence="3 4" key="1">
    <citation type="journal article" date="2015" name="Int. J. Syst. Evol. Microbiol.">
        <title>Roseomonas oryzae sp. nov., isolated from paddy rhizosphere soil.</title>
        <authorList>
            <person name="Ramaprasad E.V."/>
            <person name="Sasikala Ch."/>
            <person name="Ramana Ch.V."/>
        </authorList>
    </citation>
    <scope>NUCLEOTIDE SEQUENCE [LARGE SCALE GENOMIC DNA]</scope>
    <source>
        <strain evidence="3 4">KCTC 42542</strain>
    </source>
</reference>
<dbReference type="PANTHER" id="PTHR11091:SF0">
    <property type="entry name" value="MALATE DEHYDROGENASE"/>
    <property type="match status" value="1"/>
</dbReference>
<protein>
    <submittedName>
        <fullName evidence="3">Ldh family oxidoreductase</fullName>
    </submittedName>
</protein>
<comment type="caution">
    <text evidence="3">The sequence shown here is derived from an EMBL/GenBank/DDBJ whole genome shotgun (WGS) entry which is preliminary data.</text>
</comment>
<evidence type="ECO:0000313" key="4">
    <source>
        <dbReference type="Proteomes" id="UP000322110"/>
    </source>
</evidence>
<dbReference type="InterPro" id="IPR003767">
    <property type="entry name" value="Malate/L-lactate_DH-like"/>
</dbReference>
<name>A0A5B2TES1_9PROT</name>
<organism evidence="3 4">
    <name type="scientific">Teichococcus oryzae</name>
    <dbReference type="NCBI Taxonomy" id="1608942"/>
    <lineage>
        <taxon>Bacteria</taxon>
        <taxon>Pseudomonadati</taxon>
        <taxon>Pseudomonadota</taxon>
        <taxon>Alphaproteobacteria</taxon>
        <taxon>Acetobacterales</taxon>
        <taxon>Roseomonadaceae</taxon>
        <taxon>Roseomonas</taxon>
    </lineage>
</organism>
<dbReference type="Pfam" id="PF02615">
    <property type="entry name" value="Ldh_2"/>
    <property type="match status" value="1"/>
</dbReference>
<sequence>MAQDQDRIRISFEQVRQLAERPLLRCGISREHADAMVDAVSLAEADDAKSHGLYRILGCVEAVRSGKVDPGARPEVVPTSGAVVRIDAKGGFALHPLRVGRPLLAEKAKQFGIAALAVNNCYHFSALWADIEPLAEQGLVALSCTIGAYNVALAGGSTPAFGTNPFAFAFPRGTGRTPFVFDLSSSVVAKGEIELRRRAGESLPPGWAVDSQGAPTTSPEEALKGAILPFGGHKGAALGLMVELLAGPLIGDLRSAEAFTADPKDAGPLRGGYLMLAIDPGHFAGGEGKLDAADAWLTSLAEQHRPARLPGTRRHAARRRSMAEGVLVSRPLHDQLLELC</sequence>
<dbReference type="EMBL" id="VUKA01000005">
    <property type="protein sequence ID" value="KAA2212971.1"/>
    <property type="molecule type" value="Genomic_DNA"/>
</dbReference>
<dbReference type="InterPro" id="IPR043144">
    <property type="entry name" value="Mal/L-sulf/L-lact_DH-like_ah"/>
</dbReference>
<keyword evidence="4" id="KW-1185">Reference proteome</keyword>
<dbReference type="Proteomes" id="UP000322110">
    <property type="component" value="Unassembled WGS sequence"/>
</dbReference>
<keyword evidence="2" id="KW-0560">Oxidoreductase</keyword>
<comment type="similarity">
    <text evidence="1">Belongs to the LDH2/MDH2 oxidoreductase family.</text>
</comment>
<dbReference type="Gene3D" id="3.30.1370.60">
    <property type="entry name" value="Hypothetical oxidoreductase yiak, domain 2"/>
    <property type="match status" value="1"/>
</dbReference>
<evidence type="ECO:0000313" key="3">
    <source>
        <dbReference type="EMBL" id="KAA2212971.1"/>
    </source>
</evidence>
<evidence type="ECO:0000256" key="1">
    <source>
        <dbReference type="ARBA" id="ARBA00006056"/>
    </source>
</evidence>
<dbReference type="GO" id="GO:0016491">
    <property type="term" value="F:oxidoreductase activity"/>
    <property type="evidence" value="ECO:0007669"/>
    <property type="project" value="UniProtKB-KW"/>
</dbReference>
<dbReference type="RefSeq" id="WP_149812587.1">
    <property type="nucleotide sequence ID" value="NZ_VUKA01000005.1"/>
</dbReference>
<accession>A0A5B2TES1</accession>
<evidence type="ECO:0000256" key="2">
    <source>
        <dbReference type="ARBA" id="ARBA00023002"/>
    </source>
</evidence>
<dbReference type="AlphaFoldDB" id="A0A5B2TES1"/>
<dbReference type="InterPro" id="IPR043143">
    <property type="entry name" value="Mal/L-sulf/L-lact_DH-like_NADP"/>
</dbReference>
<dbReference type="Gene3D" id="1.10.1530.10">
    <property type="match status" value="1"/>
</dbReference>
<gene>
    <name evidence="3" type="ORF">F0Q34_12675</name>
</gene>
<proteinExistence type="inferred from homology"/>
<dbReference type="PANTHER" id="PTHR11091">
    <property type="entry name" value="OXIDOREDUCTASE-RELATED"/>
    <property type="match status" value="1"/>
</dbReference>
<dbReference type="OrthoDB" id="9811519at2"/>
<dbReference type="SUPFAM" id="SSF89733">
    <property type="entry name" value="L-sulfolactate dehydrogenase-like"/>
    <property type="match status" value="1"/>
</dbReference>
<dbReference type="InterPro" id="IPR036111">
    <property type="entry name" value="Mal/L-sulfo/L-lacto_DH-like_sf"/>
</dbReference>